<proteinExistence type="inferred from homology"/>
<accession>E1ZG44</accession>
<dbReference type="InParanoid" id="E1ZG44"/>
<dbReference type="OMA" id="NAVMFFA"/>
<dbReference type="Pfam" id="PF13561">
    <property type="entry name" value="adh_short_C2"/>
    <property type="match status" value="1"/>
</dbReference>
<name>E1ZG44_CHLVA</name>
<dbReference type="EMBL" id="GL433845">
    <property type="protein sequence ID" value="EFN55232.1"/>
    <property type="molecule type" value="Genomic_DNA"/>
</dbReference>
<evidence type="ECO:0000313" key="4">
    <source>
        <dbReference type="Proteomes" id="UP000008141"/>
    </source>
</evidence>
<reference evidence="3 4" key="1">
    <citation type="journal article" date="2010" name="Plant Cell">
        <title>The Chlorella variabilis NC64A genome reveals adaptation to photosymbiosis, coevolution with viruses, and cryptic sex.</title>
        <authorList>
            <person name="Blanc G."/>
            <person name="Duncan G."/>
            <person name="Agarkova I."/>
            <person name="Borodovsky M."/>
            <person name="Gurnon J."/>
            <person name="Kuo A."/>
            <person name="Lindquist E."/>
            <person name="Lucas S."/>
            <person name="Pangilinan J."/>
            <person name="Polle J."/>
            <person name="Salamov A."/>
            <person name="Terry A."/>
            <person name="Yamada T."/>
            <person name="Dunigan D.D."/>
            <person name="Grigoriev I.V."/>
            <person name="Claverie J.M."/>
            <person name="Van Etten J.L."/>
        </authorList>
    </citation>
    <scope>NUCLEOTIDE SEQUENCE [LARGE SCALE GENOMIC DNA]</scope>
    <source>
        <strain evidence="3 4">NC64A</strain>
    </source>
</reference>
<organism evidence="4">
    <name type="scientific">Chlorella variabilis</name>
    <name type="common">Green alga</name>
    <dbReference type="NCBI Taxonomy" id="554065"/>
    <lineage>
        <taxon>Eukaryota</taxon>
        <taxon>Viridiplantae</taxon>
        <taxon>Chlorophyta</taxon>
        <taxon>core chlorophytes</taxon>
        <taxon>Trebouxiophyceae</taxon>
        <taxon>Chlorellales</taxon>
        <taxon>Chlorellaceae</taxon>
        <taxon>Chlorella clade</taxon>
        <taxon>Chlorella</taxon>
    </lineage>
</organism>
<evidence type="ECO:0000256" key="1">
    <source>
        <dbReference type="ARBA" id="ARBA00006484"/>
    </source>
</evidence>
<protein>
    <submittedName>
        <fullName evidence="3">Uncharacterized protein</fullName>
    </submittedName>
</protein>
<dbReference type="GO" id="GO:0016491">
    <property type="term" value="F:oxidoreductase activity"/>
    <property type="evidence" value="ECO:0007669"/>
    <property type="project" value="UniProtKB-KW"/>
</dbReference>
<sequence>MPTGSHHTAQIGIGEGIARLFVKEGARVVLGDALPAPLVVFNVQVEKAQKLAEELGAEHAIAVECNVTREEDVERLVGTAVSTFKAIDVMVNNAGIVGKLGVREALMENLNLDEFDQVNLRAVALGTKHASRAMIAAGTRGCILNTSSVAGFRVNIANSHAHPGGKTAVISLTKLAACELAPYGIRVNAVAPGSTVTPMVAGVMPGNPTLEYLEAALALTSPLKGVAVLPRDIANGMLFLASAMGRCVKGHTLVIDWGATVGVSGSVPALAT</sequence>
<dbReference type="KEGG" id="cvr:CHLNCDRAFT_134507"/>
<dbReference type="PRINTS" id="PR00081">
    <property type="entry name" value="GDHRDH"/>
</dbReference>
<evidence type="ECO:0000256" key="2">
    <source>
        <dbReference type="ARBA" id="ARBA00023002"/>
    </source>
</evidence>
<dbReference type="PANTHER" id="PTHR43180">
    <property type="entry name" value="3-OXOACYL-(ACYL-CARRIER-PROTEIN) REDUCTASE (AFU_ORTHOLOGUE AFUA_6G11210)"/>
    <property type="match status" value="1"/>
</dbReference>
<dbReference type="RefSeq" id="XP_005847334.1">
    <property type="nucleotide sequence ID" value="XM_005847272.1"/>
</dbReference>
<dbReference type="SUPFAM" id="SSF51735">
    <property type="entry name" value="NAD(P)-binding Rossmann-fold domains"/>
    <property type="match status" value="1"/>
</dbReference>
<dbReference type="InterPro" id="IPR036291">
    <property type="entry name" value="NAD(P)-bd_dom_sf"/>
</dbReference>
<comment type="similarity">
    <text evidence="1">Belongs to the short-chain dehydrogenases/reductases (SDR) family.</text>
</comment>
<dbReference type="Proteomes" id="UP000008141">
    <property type="component" value="Unassembled WGS sequence"/>
</dbReference>
<dbReference type="eggNOG" id="KOG0725">
    <property type="taxonomic scope" value="Eukaryota"/>
</dbReference>
<dbReference type="PANTHER" id="PTHR43180:SF30">
    <property type="entry name" value="MOMILACTONE A SYNTHASE"/>
    <property type="match status" value="1"/>
</dbReference>
<dbReference type="GeneID" id="17354615"/>
<dbReference type="InterPro" id="IPR002347">
    <property type="entry name" value="SDR_fam"/>
</dbReference>
<gene>
    <name evidence="3" type="ORF">CHLNCDRAFT_134507</name>
</gene>
<evidence type="ECO:0000313" key="3">
    <source>
        <dbReference type="EMBL" id="EFN55232.1"/>
    </source>
</evidence>
<dbReference type="FunFam" id="3.40.50.720:FF:000084">
    <property type="entry name" value="Short-chain dehydrogenase reductase"/>
    <property type="match status" value="1"/>
</dbReference>
<dbReference type="OrthoDB" id="294295at2759"/>
<dbReference type="FunCoup" id="E1ZG44">
    <property type="interactions" value="399"/>
</dbReference>
<dbReference type="PRINTS" id="PR00080">
    <property type="entry name" value="SDRFAMILY"/>
</dbReference>
<dbReference type="AlphaFoldDB" id="E1ZG44"/>
<keyword evidence="4" id="KW-1185">Reference proteome</keyword>
<dbReference type="Gene3D" id="3.40.50.720">
    <property type="entry name" value="NAD(P)-binding Rossmann-like Domain"/>
    <property type="match status" value="1"/>
</dbReference>
<keyword evidence="2" id="KW-0560">Oxidoreductase</keyword>
<dbReference type="STRING" id="554065.E1ZG44"/>